<evidence type="ECO:0000313" key="2">
    <source>
        <dbReference type="Proteomes" id="UP000323506"/>
    </source>
</evidence>
<evidence type="ECO:0000313" key="1">
    <source>
        <dbReference type="EMBL" id="TYG68753.1"/>
    </source>
</evidence>
<name>A0A5D2CKM3_GOSDA</name>
<dbReference type="EMBL" id="CM017705">
    <property type="protein sequence ID" value="TYG68753.1"/>
    <property type="molecule type" value="Genomic_DNA"/>
</dbReference>
<reference evidence="1 2" key="1">
    <citation type="submission" date="2019-06" db="EMBL/GenBank/DDBJ databases">
        <title>WGS assembly of Gossypium darwinii.</title>
        <authorList>
            <person name="Chen Z.J."/>
            <person name="Sreedasyam A."/>
            <person name="Ando A."/>
            <person name="Song Q."/>
            <person name="De L."/>
            <person name="Hulse-Kemp A."/>
            <person name="Ding M."/>
            <person name="Ye W."/>
            <person name="Kirkbride R."/>
            <person name="Jenkins J."/>
            <person name="Plott C."/>
            <person name="Lovell J."/>
            <person name="Lin Y.-M."/>
            <person name="Vaughn R."/>
            <person name="Liu B."/>
            <person name="Li W."/>
            <person name="Simpson S."/>
            <person name="Scheffler B."/>
            <person name="Saski C."/>
            <person name="Grover C."/>
            <person name="Hu G."/>
            <person name="Conover J."/>
            <person name="Carlson J."/>
            <person name="Shu S."/>
            <person name="Boston L."/>
            <person name="Williams M."/>
            <person name="Peterson D."/>
            <person name="Mcgee K."/>
            <person name="Jones D."/>
            <person name="Wendel J."/>
            <person name="Stelly D."/>
            <person name="Grimwood J."/>
            <person name="Schmutz J."/>
        </authorList>
    </citation>
    <scope>NUCLEOTIDE SEQUENCE [LARGE SCALE GENOMIC DNA]</scope>
    <source>
        <strain evidence="1">1808015.09</strain>
    </source>
</reference>
<keyword evidence="2" id="KW-1185">Reference proteome</keyword>
<dbReference type="AlphaFoldDB" id="A0A5D2CKM3"/>
<gene>
    <name evidence="1" type="ORF">ES288_D05G178200v1</name>
</gene>
<protein>
    <submittedName>
        <fullName evidence="1">Uncharacterized protein</fullName>
    </submittedName>
</protein>
<organism evidence="1 2">
    <name type="scientific">Gossypium darwinii</name>
    <name type="common">Darwin's cotton</name>
    <name type="synonym">Gossypium barbadense var. darwinii</name>
    <dbReference type="NCBI Taxonomy" id="34276"/>
    <lineage>
        <taxon>Eukaryota</taxon>
        <taxon>Viridiplantae</taxon>
        <taxon>Streptophyta</taxon>
        <taxon>Embryophyta</taxon>
        <taxon>Tracheophyta</taxon>
        <taxon>Spermatophyta</taxon>
        <taxon>Magnoliopsida</taxon>
        <taxon>eudicotyledons</taxon>
        <taxon>Gunneridae</taxon>
        <taxon>Pentapetalae</taxon>
        <taxon>rosids</taxon>
        <taxon>malvids</taxon>
        <taxon>Malvales</taxon>
        <taxon>Malvaceae</taxon>
        <taxon>Malvoideae</taxon>
        <taxon>Gossypium</taxon>
    </lineage>
</organism>
<sequence length="30" mass="3621">MHNFEYVKCVDRISEAHTHHYLTSVDFEVL</sequence>
<accession>A0A5D2CKM3</accession>
<dbReference type="Proteomes" id="UP000323506">
    <property type="component" value="Chromosome D05"/>
</dbReference>
<proteinExistence type="predicted"/>